<dbReference type="RefSeq" id="WP_013768122.1">
    <property type="nucleotide sequence ID" value="NC_015510.1"/>
</dbReference>
<dbReference type="GO" id="GO:0046103">
    <property type="term" value="P:inosine biosynthetic process"/>
    <property type="evidence" value="ECO:0007669"/>
    <property type="project" value="TreeGrafter"/>
</dbReference>
<dbReference type="AlphaFoldDB" id="F4KWZ3"/>
<dbReference type="EC" id="3.5.4.4" evidence="3"/>
<sequence>MDYTRLPKVELHLHLDCSLSYQVVQKLDPHITYEAYKSSFVGPVKCYNLADFITRAQHAIALMQTTEQLRLVTLDLFDQLQADGVIYAEIRFAPLEHTRLGLSPQEVVQAVNDAVQQGIAQTGVEVRVILCTLRHYSEAQSMETVQLVKDFQGTYVVAFDIASDEAGFPITQHIRAFEFANAHQLHCTAHAGEAKGAESVWETLQYFHPSRIGHGVRSLEDAGLMEFLKKNQVHLEVCPTSNVQTNIYPRIQDHRIDEIYHSGVSMSVNTDARAIANVTLSSEYQTLEEIFKWDLEHFLTCNLEAIEHAFVPDELKETLRNKLLMAY</sequence>
<evidence type="ECO:0000259" key="7">
    <source>
        <dbReference type="Pfam" id="PF00962"/>
    </source>
</evidence>
<evidence type="ECO:0000313" key="8">
    <source>
        <dbReference type="EMBL" id="AEE53593.1"/>
    </source>
</evidence>
<dbReference type="KEGG" id="hhy:Halhy_5770"/>
<dbReference type="OrthoDB" id="9779574at2"/>
<dbReference type="Gene3D" id="3.20.20.140">
    <property type="entry name" value="Metal-dependent hydrolases"/>
    <property type="match status" value="1"/>
</dbReference>
<comment type="cofactor">
    <cofactor evidence="1">
        <name>Zn(2+)</name>
        <dbReference type="ChEBI" id="CHEBI:29105"/>
    </cofactor>
</comment>
<dbReference type="GO" id="GO:0004000">
    <property type="term" value="F:adenosine deaminase activity"/>
    <property type="evidence" value="ECO:0007669"/>
    <property type="project" value="TreeGrafter"/>
</dbReference>
<dbReference type="eggNOG" id="COG1816">
    <property type="taxonomic scope" value="Bacteria"/>
</dbReference>
<dbReference type="GO" id="GO:0006154">
    <property type="term" value="P:adenosine catabolic process"/>
    <property type="evidence" value="ECO:0007669"/>
    <property type="project" value="TreeGrafter"/>
</dbReference>
<dbReference type="STRING" id="760192.Halhy_5770"/>
<dbReference type="InterPro" id="IPR001365">
    <property type="entry name" value="A_deaminase_dom"/>
</dbReference>
<keyword evidence="4" id="KW-0479">Metal-binding</keyword>
<evidence type="ECO:0000256" key="6">
    <source>
        <dbReference type="ARBA" id="ARBA00022833"/>
    </source>
</evidence>
<dbReference type="InterPro" id="IPR006330">
    <property type="entry name" value="Ado/ade_deaminase"/>
</dbReference>
<gene>
    <name evidence="8" type="ordered locus">Halhy_5770</name>
</gene>
<evidence type="ECO:0000256" key="4">
    <source>
        <dbReference type="ARBA" id="ARBA00022723"/>
    </source>
</evidence>
<dbReference type="GO" id="GO:0046872">
    <property type="term" value="F:metal ion binding"/>
    <property type="evidence" value="ECO:0007669"/>
    <property type="project" value="UniProtKB-KW"/>
</dbReference>
<dbReference type="Proteomes" id="UP000008461">
    <property type="component" value="Chromosome"/>
</dbReference>
<evidence type="ECO:0000256" key="3">
    <source>
        <dbReference type="ARBA" id="ARBA00012784"/>
    </source>
</evidence>
<dbReference type="Pfam" id="PF00962">
    <property type="entry name" value="A_deaminase"/>
    <property type="match status" value="1"/>
</dbReference>
<evidence type="ECO:0000256" key="1">
    <source>
        <dbReference type="ARBA" id="ARBA00001947"/>
    </source>
</evidence>
<dbReference type="NCBIfam" id="TIGR01430">
    <property type="entry name" value="aden_deam"/>
    <property type="match status" value="1"/>
</dbReference>
<keyword evidence="5 8" id="KW-0378">Hydrolase</keyword>
<dbReference type="SUPFAM" id="SSF51556">
    <property type="entry name" value="Metallo-dependent hydrolases"/>
    <property type="match status" value="1"/>
</dbReference>
<keyword evidence="9" id="KW-1185">Reference proteome</keyword>
<evidence type="ECO:0000256" key="2">
    <source>
        <dbReference type="ARBA" id="ARBA00006676"/>
    </source>
</evidence>
<feature type="domain" description="Adenosine deaminase" evidence="7">
    <location>
        <begin position="7"/>
        <end position="323"/>
    </location>
</feature>
<proteinExistence type="inferred from homology"/>
<protein>
    <recommendedName>
        <fullName evidence="3">adenosine deaminase</fullName>
        <ecNumber evidence="3">3.5.4.4</ecNumber>
    </recommendedName>
</protein>
<dbReference type="GO" id="GO:0043103">
    <property type="term" value="P:hypoxanthine salvage"/>
    <property type="evidence" value="ECO:0007669"/>
    <property type="project" value="TreeGrafter"/>
</dbReference>
<dbReference type="EMBL" id="CP002691">
    <property type="protein sequence ID" value="AEE53593.1"/>
    <property type="molecule type" value="Genomic_DNA"/>
</dbReference>
<organism evidence="8 9">
    <name type="scientific">Haliscomenobacter hydrossis (strain ATCC 27775 / DSM 1100 / LMG 10767 / O)</name>
    <dbReference type="NCBI Taxonomy" id="760192"/>
    <lineage>
        <taxon>Bacteria</taxon>
        <taxon>Pseudomonadati</taxon>
        <taxon>Bacteroidota</taxon>
        <taxon>Saprospiria</taxon>
        <taxon>Saprospirales</taxon>
        <taxon>Haliscomenobacteraceae</taxon>
        <taxon>Haliscomenobacter</taxon>
    </lineage>
</organism>
<dbReference type="HOGENOM" id="CLU_039228_0_0_10"/>
<comment type="similarity">
    <text evidence="2">Belongs to the metallo-dependent hydrolases superfamily. Adenosine and AMP deaminases family.</text>
</comment>
<evidence type="ECO:0000313" key="9">
    <source>
        <dbReference type="Proteomes" id="UP000008461"/>
    </source>
</evidence>
<reference evidence="8 9" key="1">
    <citation type="journal article" date="2011" name="Stand. Genomic Sci.">
        <title>Complete genome sequence of Haliscomenobacter hydrossis type strain (O).</title>
        <authorList>
            <consortium name="US DOE Joint Genome Institute (JGI-PGF)"/>
            <person name="Daligault H."/>
            <person name="Lapidus A."/>
            <person name="Zeytun A."/>
            <person name="Nolan M."/>
            <person name="Lucas S."/>
            <person name="Del Rio T.G."/>
            <person name="Tice H."/>
            <person name="Cheng J.F."/>
            <person name="Tapia R."/>
            <person name="Han C."/>
            <person name="Goodwin L."/>
            <person name="Pitluck S."/>
            <person name="Liolios K."/>
            <person name="Pagani I."/>
            <person name="Ivanova N."/>
            <person name="Huntemann M."/>
            <person name="Mavromatis K."/>
            <person name="Mikhailova N."/>
            <person name="Pati A."/>
            <person name="Chen A."/>
            <person name="Palaniappan K."/>
            <person name="Land M."/>
            <person name="Hauser L."/>
            <person name="Brambilla E.M."/>
            <person name="Rohde M."/>
            <person name="Verbarg S."/>
            <person name="Goker M."/>
            <person name="Bristow J."/>
            <person name="Eisen J.A."/>
            <person name="Markowitz V."/>
            <person name="Hugenholtz P."/>
            <person name="Kyrpides N.C."/>
            <person name="Klenk H.P."/>
            <person name="Woyke T."/>
        </authorList>
    </citation>
    <scope>NUCLEOTIDE SEQUENCE [LARGE SCALE GENOMIC DNA]</scope>
    <source>
        <strain evidence="9">ATCC 27775 / DSM 1100 / LMG 10767 / O</strain>
    </source>
</reference>
<keyword evidence="6" id="KW-0862">Zinc</keyword>
<dbReference type="PANTHER" id="PTHR11409:SF43">
    <property type="entry name" value="ADENOSINE DEAMINASE"/>
    <property type="match status" value="1"/>
</dbReference>
<evidence type="ECO:0000256" key="5">
    <source>
        <dbReference type="ARBA" id="ARBA00022801"/>
    </source>
</evidence>
<accession>F4KWZ3</accession>
<dbReference type="InterPro" id="IPR032466">
    <property type="entry name" value="Metal_Hydrolase"/>
</dbReference>
<reference key="2">
    <citation type="submission" date="2011-04" db="EMBL/GenBank/DDBJ databases">
        <title>Complete sequence of chromosome of Haliscomenobacter hydrossis DSM 1100.</title>
        <authorList>
            <consortium name="US DOE Joint Genome Institute (JGI-PGF)"/>
            <person name="Lucas S."/>
            <person name="Han J."/>
            <person name="Lapidus A."/>
            <person name="Bruce D."/>
            <person name="Goodwin L."/>
            <person name="Pitluck S."/>
            <person name="Peters L."/>
            <person name="Kyrpides N."/>
            <person name="Mavromatis K."/>
            <person name="Ivanova N."/>
            <person name="Ovchinnikova G."/>
            <person name="Pagani I."/>
            <person name="Daligault H."/>
            <person name="Detter J.C."/>
            <person name="Han C."/>
            <person name="Land M."/>
            <person name="Hauser L."/>
            <person name="Markowitz V."/>
            <person name="Cheng J.-F."/>
            <person name="Hugenholtz P."/>
            <person name="Woyke T."/>
            <person name="Wu D."/>
            <person name="Verbarg S."/>
            <person name="Frueling A."/>
            <person name="Brambilla E."/>
            <person name="Klenk H.-P."/>
            <person name="Eisen J.A."/>
        </authorList>
    </citation>
    <scope>NUCLEOTIDE SEQUENCE</scope>
    <source>
        <strain>DSM 1100</strain>
    </source>
</reference>
<dbReference type="PANTHER" id="PTHR11409">
    <property type="entry name" value="ADENOSINE DEAMINASE"/>
    <property type="match status" value="1"/>
</dbReference>
<dbReference type="GO" id="GO:0005829">
    <property type="term" value="C:cytosol"/>
    <property type="evidence" value="ECO:0007669"/>
    <property type="project" value="TreeGrafter"/>
</dbReference>
<name>F4KWZ3_HALH1</name>